<feature type="transmembrane region" description="Helical" evidence="1">
    <location>
        <begin position="55"/>
        <end position="75"/>
    </location>
</feature>
<dbReference type="EMBL" id="DWZD01000007">
    <property type="protein sequence ID" value="HJA78126.1"/>
    <property type="molecule type" value="Genomic_DNA"/>
</dbReference>
<evidence type="ECO:0000256" key="1">
    <source>
        <dbReference type="SAM" id="Phobius"/>
    </source>
</evidence>
<proteinExistence type="predicted"/>
<comment type="caution">
    <text evidence="2">The sequence shown here is derived from an EMBL/GenBank/DDBJ whole genome shotgun (WGS) entry which is preliminary data.</text>
</comment>
<dbReference type="AlphaFoldDB" id="A0A9D2HJJ2"/>
<organism evidence="2 3">
    <name type="scientific">Candidatus Desulfovibrio intestinavium</name>
    <dbReference type="NCBI Taxonomy" id="2838534"/>
    <lineage>
        <taxon>Bacteria</taxon>
        <taxon>Pseudomonadati</taxon>
        <taxon>Thermodesulfobacteriota</taxon>
        <taxon>Desulfovibrionia</taxon>
        <taxon>Desulfovibrionales</taxon>
        <taxon>Desulfovibrionaceae</taxon>
        <taxon>Desulfovibrio</taxon>
    </lineage>
</organism>
<evidence type="ECO:0000313" key="3">
    <source>
        <dbReference type="Proteomes" id="UP000823821"/>
    </source>
</evidence>
<protein>
    <submittedName>
        <fullName evidence="2">Uncharacterized protein</fullName>
    </submittedName>
</protein>
<reference evidence="2" key="1">
    <citation type="journal article" date="2021" name="PeerJ">
        <title>Extensive microbial diversity within the chicken gut microbiome revealed by metagenomics and culture.</title>
        <authorList>
            <person name="Gilroy R."/>
            <person name="Ravi A."/>
            <person name="Getino M."/>
            <person name="Pursley I."/>
            <person name="Horton D.L."/>
            <person name="Alikhan N.F."/>
            <person name="Baker D."/>
            <person name="Gharbi K."/>
            <person name="Hall N."/>
            <person name="Watson M."/>
            <person name="Adriaenssens E.M."/>
            <person name="Foster-Nyarko E."/>
            <person name="Jarju S."/>
            <person name="Secka A."/>
            <person name="Antonio M."/>
            <person name="Oren A."/>
            <person name="Chaudhuri R.R."/>
            <person name="La Ragione R."/>
            <person name="Hildebrand F."/>
            <person name="Pallen M.J."/>
        </authorList>
    </citation>
    <scope>NUCLEOTIDE SEQUENCE</scope>
    <source>
        <strain evidence="2">5032</strain>
    </source>
</reference>
<reference evidence="2" key="2">
    <citation type="submission" date="2021-04" db="EMBL/GenBank/DDBJ databases">
        <authorList>
            <person name="Gilroy R."/>
        </authorList>
    </citation>
    <scope>NUCLEOTIDE SEQUENCE</scope>
    <source>
        <strain evidence="2">5032</strain>
    </source>
</reference>
<evidence type="ECO:0000313" key="2">
    <source>
        <dbReference type="EMBL" id="HJA78126.1"/>
    </source>
</evidence>
<sequence length="78" mass="8494">MYVILSGLILLCAVGFLAVRWTAGRQGVINLLIRFILAAAIGVFVGYAALWLCRIVVLAALLGLAVFLLAFKKLFDLR</sequence>
<feature type="transmembrane region" description="Helical" evidence="1">
    <location>
        <begin position="28"/>
        <end position="48"/>
    </location>
</feature>
<keyword evidence="1" id="KW-1133">Transmembrane helix</keyword>
<keyword evidence="1" id="KW-0472">Membrane</keyword>
<accession>A0A9D2HJJ2</accession>
<gene>
    <name evidence="2" type="ORF">H9784_00940</name>
</gene>
<dbReference type="Proteomes" id="UP000823821">
    <property type="component" value="Unassembled WGS sequence"/>
</dbReference>
<keyword evidence="1" id="KW-0812">Transmembrane</keyword>
<name>A0A9D2HJJ2_9BACT</name>